<dbReference type="EMBL" id="JAVRHZ010000002">
    <property type="protein sequence ID" value="MDT0555553.1"/>
    <property type="molecule type" value="Genomic_DNA"/>
</dbReference>
<dbReference type="Pfam" id="PF19992">
    <property type="entry name" value="DUF6427"/>
    <property type="match status" value="1"/>
</dbReference>
<evidence type="ECO:0000313" key="2">
    <source>
        <dbReference type="EMBL" id="MDT0555553.1"/>
    </source>
</evidence>
<accession>A0ABU2YES4</accession>
<name>A0ABU2YES4_9FLAO</name>
<keyword evidence="1" id="KW-1133">Transmembrane helix</keyword>
<comment type="caution">
    <text evidence="2">The sequence shown here is derived from an EMBL/GenBank/DDBJ whole genome shotgun (WGS) entry which is preliminary data.</text>
</comment>
<dbReference type="Proteomes" id="UP001254488">
    <property type="component" value="Unassembled WGS sequence"/>
</dbReference>
<organism evidence="2 3">
    <name type="scientific">Patiriisocius hiemis</name>
    <dbReference type="NCBI Taxonomy" id="3075604"/>
    <lineage>
        <taxon>Bacteria</taxon>
        <taxon>Pseudomonadati</taxon>
        <taxon>Bacteroidota</taxon>
        <taxon>Flavobacteriia</taxon>
        <taxon>Flavobacteriales</taxon>
        <taxon>Flavobacteriaceae</taxon>
        <taxon>Patiriisocius</taxon>
    </lineage>
</organism>
<evidence type="ECO:0000313" key="3">
    <source>
        <dbReference type="Proteomes" id="UP001254488"/>
    </source>
</evidence>
<feature type="transmembrane region" description="Helical" evidence="1">
    <location>
        <begin position="242"/>
        <end position="260"/>
    </location>
</feature>
<reference evidence="2 3" key="1">
    <citation type="submission" date="2023-09" db="EMBL/GenBank/DDBJ databases">
        <authorList>
            <person name="Rey-Velasco X."/>
        </authorList>
    </citation>
    <scope>NUCLEOTIDE SEQUENCE [LARGE SCALE GENOMIC DNA]</scope>
    <source>
        <strain evidence="2 3">W242</strain>
    </source>
</reference>
<gene>
    <name evidence="2" type="ORF">RM538_06025</name>
</gene>
<feature type="transmembrane region" description="Helical" evidence="1">
    <location>
        <begin position="201"/>
        <end position="222"/>
    </location>
</feature>
<feature type="transmembrane region" description="Helical" evidence="1">
    <location>
        <begin position="161"/>
        <end position="181"/>
    </location>
</feature>
<feature type="transmembrane region" description="Helical" evidence="1">
    <location>
        <begin position="125"/>
        <end position="149"/>
    </location>
</feature>
<feature type="transmembrane region" description="Helical" evidence="1">
    <location>
        <begin position="42"/>
        <end position="63"/>
    </location>
</feature>
<evidence type="ECO:0000256" key="1">
    <source>
        <dbReference type="SAM" id="Phobius"/>
    </source>
</evidence>
<feature type="transmembrane region" description="Helical" evidence="1">
    <location>
        <begin position="75"/>
        <end position="105"/>
    </location>
</feature>
<keyword evidence="3" id="KW-1185">Reference proteome</keyword>
<dbReference type="InterPro" id="IPR045625">
    <property type="entry name" value="DUF6427"/>
</dbReference>
<keyword evidence="1" id="KW-0472">Membrane</keyword>
<sequence>MLTSFFGKSKPINFILLSCVLLVGWFMALYKSQVTTQPAIEIIKSIGVYIGILFLMLLLDFVLRKNDLAKNNTYGVFLFSFSIIALPVVFLDSTIVITAILLLLSLRRIFSFSSERNIQKKILDASIYITVAGLFYFYALLFFIVLYIVLIRRISSGIKNLLIPVLGLASVFVLTTAFYYVTEDSFVWFYNTYHAINLDFTTYNSISILIPLTIIATCVVWMGTKALVTLPVIPKKERPNKFLLVLVTIVSILIVLLPEIRTGSEILLLIPACAMLFSTYVEQSKELIFKEIILWIFLVLPIVTFLIS</sequence>
<protein>
    <submittedName>
        <fullName evidence="2">DUF6427 family protein</fullName>
    </submittedName>
</protein>
<proteinExistence type="predicted"/>
<dbReference type="RefSeq" id="WP_311332503.1">
    <property type="nucleotide sequence ID" value="NZ_JAVRHZ010000002.1"/>
</dbReference>
<feature type="transmembrane region" description="Helical" evidence="1">
    <location>
        <begin position="12"/>
        <end position="30"/>
    </location>
</feature>
<keyword evidence="1" id="KW-0812">Transmembrane</keyword>
<feature type="transmembrane region" description="Helical" evidence="1">
    <location>
        <begin position="288"/>
        <end position="307"/>
    </location>
</feature>
<feature type="transmembrane region" description="Helical" evidence="1">
    <location>
        <begin position="266"/>
        <end position="281"/>
    </location>
</feature>